<accession>A0ACA9SD31</accession>
<evidence type="ECO:0000313" key="2">
    <source>
        <dbReference type="Proteomes" id="UP000789920"/>
    </source>
</evidence>
<proteinExistence type="predicted"/>
<dbReference type="Proteomes" id="UP000789920">
    <property type="component" value="Unassembled WGS sequence"/>
</dbReference>
<evidence type="ECO:0000313" key="1">
    <source>
        <dbReference type="EMBL" id="CAG8834763.1"/>
    </source>
</evidence>
<gene>
    <name evidence="1" type="ORF">RPERSI_LOCUS29297</name>
</gene>
<feature type="non-terminal residue" evidence="1">
    <location>
        <position position="1"/>
    </location>
</feature>
<dbReference type="EMBL" id="CAJVQC010110078">
    <property type="protein sequence ID" value="CAG8834763.1"/>
    <property type="molecule type" value="Genomic_DNA"/>
</dbReference>
<feature type="non-terminal residue" evidence="1">
    <location>
        <position position="113"/>
    </location>
</feature>
<organism evidence="1 2">
    <name type="scientific">Racocetra persica</name>
    <dbReference type="NCBI Taxonomy" id="160502"/>
    <lineage>
        <taxon>Eukaryota</taxon>
        <taxon>Fungi</taxon>
        <taxon>Fungi incertae sedis</taxon>
        <taxon>Mucoromycota</taxon>
        <taxon>Glomeromycotina</taxon>
        <taxon>Glomeromycetes</taxon>
        <taxon>Diversisporales</taxon>
        <taxon>Gigasporaceae</taxon>
        <taxon>Racocetra</taxon>
    </lineage>
</organism>
<name>A0ACA9SD31_9GLOM</name>
<protein>
    <submittedName>
        <fullName evidence="1">24015_t:CDS:1</fullName>
    </submittedName>
</protein>
<comment type="caution">
    <text evidence="1">The sequence shown here is derived from an EMBL/GenBank/DDBJ whole genome shotgun (WGS) entry which is preliminary data.</text>
</comment>
<sequence length="113" mass="12649">IVLNNGLHYLKQSSEHIYAPQASRSEVVKAVAKIKKCVLETRKKPTQLIQDNMNSIPEEVRPYMPTLSALRRVVTRAQKNKGLQELQSASDLILPPSLCNTLGGNTFLVKDHK</sequence>
<reference evidence="1" key="1">
    <citation type="submission" date="2021-06" db="EMBL/GenBank/DDBJ databases">
        <authorList>
            <person name="Kallberg Y."/>
            <person name="Tangrot J."/>
            <person name="Rosling A."/>
        </authorList>
    </citation>
    <scope>NUCLEOTIDE SEQUENCE</scope>
    <source>
        <strain evidence="1">MA461A</strain>
    </source>
</reference>
<keyword evidence="2" id="KW-1185">Reference proteome</keyword>